<gene>
    <name evidence="4" type="ORF">M0813_24703</name>
</gene>
<feature type="compositionally biased region" description="Basic residues" evidence="2">
    <location>
        <begin position="131"/>
        <end position="167"/>
    </location>
</feature>
<accession>A0ABQ8Y4N5</accession>
<protein>
    <submittedName>
        <fullName evidence="4">Cyclic amp-responsive element-binding protein 3-like protein</fullName>
    </submittedName>
</protein>
<sequence>MNFNFLNNYNDFCLEIQNTNPTFEEITQEKQNSLSSNNLSTINNYNFKEEKISFDEHSILPLGSNHLELGLIGEIERSNSNYLLQNHHNPNYNITNNEENLIVLNVELQQKLQQQQQQQKEEEEEGDHPKTKQYKKKRAKRIKWKVKKQTYVSKKKRNNKKPKKKIKQSQLPPELLALKPPKKRAQLNKLNIEMTEYESYQLRSLTKEQLGQLSKKDKLERKRIRDRISARNSRQKQKRYLESLETHTLSVIKEKDNVKKRLSVLESENSNLRIEIERLQQLLLTEQSHKDQNSTKLTENKKAIPNSGCQLQNNRNTLKKRRLLKKTQLSIL</sequence>
<dbReference type="EMBL" id="JAOAOG010000216">
    <property type="protein sequence ID" value="KAJ6239783.1"/>
    <property type="molecule type" value="Genomic_DNA"/>
</dbReference>
<feature type="compositionally biased region" description="Basic and acidic residues" evidence="2">
    <location>
        <begin position="290"/>
        <end position="302"/>
    </location>
</feature>
<evidence type="ECO:0000256" key="2">
    <source>
        <dbReference type="SAM" id="MobiDB-lite"/>
    </source>
</evidence>
<dbReference type="PROSITE" id="PS50217">
    <property type="entry name" value="BZIP"/>
    <property type="match status" value="1"/>
</dbReference>
<evidence type="ECO:0000256" key="1">
    <source>
        <dbReference type="SAM" id="Coils"/>
    </source>
</evidence>
<evidence type="ECO:0000313" key="5">
    <source>
        <dbReference type="Proteomes" id="UP001150062"/>
    </source>
</evidence>
<reference evidence="4" key="1">
    <citation type="submission" date="2022-08" db="EMBL/GenBank/DDBJ databases">
        <title>Novel sulfate-reducing endosymbionts in the free-living metamonad Anaeramoeba.</title>
        <authorList>
            <person name="Jerlstrom-Hultqvist J."/>
            <person name="Cepicka I."/>
            <person name="Gallot-Lavallee L."/>
            <person name="Salas-Leiva D."/>
            <person name="Curtis B.A."/>
            <person name="Zahonova K."/>
            <person name="Pipaliya S."/>
            <person name="Dacks J."/>
            <person name="Roger A.J."/>
        </authorList>
    </citation>
    <scope>NUCLEOTIDE SEQUENCE</scope>
    <source>
        <strain evidence="4">Schooner1</strain>
    </source>
</reference>
<evidence type="ECO:0000313" key="4">
    <source>
        <dbReference type="EMBL" id="KAJ6239783.1"/>
    </source>
</evidence>
<feature type="coiled-coil region" evidence="1">
    <location>
        <begin position="255"/>
        <end position="282"/>
    </location>
</feature>
<dbReference type="InterPro" id="IPR046347">
    <property type="entry name" value="bZIP_sf"/>
</dbReference>
<feature type="domain" description="BZIP" evidence="3">
    <location>
        <begin position="216"/>
        <end position="279"/>
    </location>
</feature>
<dbReference type="Gene3D" id="1.20.5.170">
    <property type="match status" value="1"/>
</dbReference>
<feature type="region of interest" description="Disordered" evidence="2">
    <location>
        <begin position="114"/>
        <end position="182"/>
    </location>
</feature>
<name>A0ABQ8Y4N5_9EUKA</name>
<feature type="region of interest" description="Disordered" evidence="2">
    <location>
        <begin position="290"/>
        <end position="315"/>
    </location>
</feature>
<dbReference type="Proteomes" id="UP001150062">
    <property type="component" value="Unassembled WGS sequence"/>
</dbReference>
<keyword evidence="1" id="KW-0175">Coiled coil</keyword>
<proteinExistence type="predicted"/>
<comment type="caution">
    <text evidence="4">The sequence shown here is derived from an EMBL/GenBank/DDBJ whole genome shotgun (WGS) entry which is preliminary data.</text>
</comment>
<evidence type="ECO:0000259" key="3">
    <source>
        <dbReference type="PROSITE" id="PS50217"/>
    </source>
</evidence>
<keyword evidence="5" id="KW-1185">Reference proteome</keyword>
<dbReference type="InterPro" id="IPR004827">
    <property type="entry name" value="bZIP"/>
</dbReference>
<organism evidence="4 5">
    <name type="scientific">Anaeramoeba flamelloides</name>
    <dbReference type="NCBI Taxonomy" id="1746091"/>
    <lineage>
        <taxon>Eukaryota</taxon>
        <taxon>Metamonada</taxon>
        <taxon>Anaeramoebidae</taxon>
        <taxon>Anaeramoeba</taxon>
    </lineage>
</organism>
<dbReference type="SUPFAM" id="SSF57959">
    <property type="entry name" value="Leucine zipper domain"/>
    <property type="match status" value="1"/>
</dbReference>
<dbReference type="SMART" id="SM00338">
    <property type="entry name" value="BRLZ"/>
    <property type="match status" value="1"/>
</dbReference>